<feature type="compositionally biased region" description="Basic and acidic residues" evidence="1">
    <location>
        <begin position="981"/>
        <end position="997"/>
    </location>
</feature>
<evidence type="ECO:0000313" key="4">
    <source>
        <dbReference type="Proteomes" id="UP000195521"/>
    </source>
</evidence>
<evidence type="ECO:0000259" key="2">
    <source>
        <dbReference type="PROSITE" id="PS50969"/>
    </source>
</evidence>
<proteinExistence type="predicted"/>
<organism evidence="3 4">
    <name type="scientific">Plasmodium gonderi</name>
    <dbReference type="NCBI Taxonomy" id="77519"/>
    <lineage>
        <taxon>Eukaryota</taxon>
        <taxon>Sar</taxon>
        <taxon>Alveolata</taxon>
        <taxon>Apicomplexa</taxon>
        <taxon>Aconoidasida</taxon>
        <taxon>Haemosporida</taxon>
        <taxon>Plasmodiidae</taxon>
        <taxon>Plasmodium</taxon>
        <taxon>Plasmodium (Plasmodium)</taxon>
    </lineage>
</organism>
<dbReference type="SUPFAM" id="SSF56784">
    <property type="entry name" value="HAD-like"/>
    <property type="match status" value="1"/>
</dbReference>
<dbReference type="EMBL" id="BDQF01000015">
    <property type="protein sequence ID" value="GAW83256.1"/>
    <property type="molecule type" value="Genomic_DNA"/>
</dbReference>
<dbReference type="Pfam" id="PF03031">
    <property type="entry name" value="NIF"/>
    <property type="match status" value="1"/>
</dbReference>
<dbReference type="FunFam" id="3.40.50.1000:FF:000093">
    <property type="entry name" value="NLI interacting factor-like phosphatase family protein"/>
    <property type="match status" value="1"/>
</dbReference>
<dbReference type="RefSeq" id="XP_028545845.1">
    <property type="nucleotide sequence ID" value="XM_028690044.1"/>
</dbReference>
<keyword evidence="4" id="KW-1185">Reference proteome</keyword>
<dbReference type="PROSITE" id="PS50969">
    <property type="entry name" value="FCP1"/>
    <property type="match status" value="1"/>
</dbReference>
<gene>
    <name evidence="3" type="ORF">PGO_140500</name>
</gene>
<dbReference type="PANTHER" id="PTHR12210">
    <property type="entry name" value="DULLARD PROTEIN PHOSPHATASE"/>
    <property type="match status" value="1"/>
</dbReference>
<dbReference type="SMART" id="SM00577">
    <property type="entry name" value="CPDc"/>
    <property type="match status" value="1"/>
</dbReference>
<feature type="region of interest" description="Disordered" evidence="1">
    <location>
        <begin position="978"/>
        <end position="997"/>
    </location>
</feature>
<dbReference type="InterPro" id="IPR011948">
    <property type="entry name" value="Dullard_phosphatase"/>
</dbReference>
<protein>
    <submittedName>
        <fullName evidence="3">NLI interacting factor-like phosphatase</fullName>
    </submittedName>
</protein>
<dbReference type="InterPro" id="IPR004274">
    <property type="entry name" value="FCP1_dom"/>
</dbReference>
<dbReference type="InterPro" id="IPR023214">
    <property type="entry name" value="HAD_sf"/>
</dbReference>
<feature type="domain" description="FCP1 homology" evidence="2">
    <location>
        <begin position="1112"/>
        <end position="1270"/>
    </location>
</feature>
<dbReference type="OMA" id="KFCEDNC"/>
<dbReference type="Proteomes" id="UP000195521">
    <property type="component" value="Unassembled WGS sequence"/>
</dbReference>
<dbReference type="CDD" id="cd07521">
    <property type="entry name" value="HAD_FCP1-like"/>
    <property type="match status" value="1"/>
</dbReference>
<dbReference type="OrthoDB" id="277011at2759"/>
<dbReference type="AlphaFoldDB" id="A0A1Y1JL54"/>
<reference evidence="4" key="1">
    <citation type="submission" date="2017-04" db="EMBL/GenBank/DDBJ databases">
        <title>Plasmodium gonderi genome.</title>
        <authorList>
            <person name="Arisue N."/>
            <person name="Honma H."/>
            <person name="Kawai S."/>
            <person name="Tougan T."/>
            <person name="Tanabe K."/>
            <person name="Horii T."/>
        </authorList>
    </citation>
    <scope>NUCLEOTIDE SEQUENCE [LARGE SCALE GENOMIC DNA]</scope>
    <source>
        <strain evidence="4">ATCC 30045</strain>
    </source>
</reference>
<dbReference type="GeneID" id="39749999"/>
<dbReference type="Gene3D" id="3.40.50.1000">
    <property type="entry name" value="HAD superfamily/HAD-like"/>
    <property type="match status" value="1"/>
</dbReference>
<evidence type="ECO:0000256" key="1">
    <source>
        <dbReference type="SAM" id="MobiDB-lite"/>
    </source>
</evidence>
<dbReference type="NCBIfam" id="TIGR02251">
    <property type="entry name" value="HIF-SF_euk"/>
    <property type="match status" value="1"/>
</dbReference>
<name>A0A1Y1JL54_PLAGO</name>
<comment type="caution">
    <text evidence="3">The sequence shown here is derived from an EMBL/GenBank/DDBJ whole genome shotgun (WGS) entry which is preliminary data.</text>
</comment>
<dbReference type="InterPro" id="IPR050365">
    <property type="entry name" value="TIM50"/>
</dbReference>
<accession>A0A1Y1JL54</accession>
<dbReference type="GO" id="GO:0016791">
    <property type="term" value="F:phosphatase activity"/>
    <property type="evidence" value="ECO:0007669"/>
    <property type="project" value="InterPro"/>
</dbReference>
<evidence type="ECO:0000313" key="3">
    <source>
        <dbReference type="EMBL" id="GAW83256.1"/>
    </source>
</evidence>
<dbReference type="InterPro" id="IPR036412">
    <property type="entry name" value="HAD-like_sf"/>
</dbReference>
<sequence length="1274" mass="150773">MKNFIHKRKNDSKCIILKLEDNIYMEKMEYHIVPQYFLLNDNNNKDVYFVLKKTNLKINEKTLMNGIIEKKIQMKKQGISENFEGKHNLLSGHANSAKFNLHPLVSSTMCDYICEEKENEGKYTLLNCNKKEEIKSESSRKSVEKVINLLDEQKSMLGKRNYIYLTSSTKSIEKKKNGNICCRKENIMSLLKNSSKKFLYSAEKVKLFKKIFFNTKRKDDTLICDKMIVADCQNKCTNSDYTEPRGYVINRKWENTKEKKEGNNEREINETWKQFFLDKLSEKRQSICRRNNTLFPEEDTLKNNKMKDDEECVKSKSVIIIYEDGKKKILNKGINGNKKKHYHIKYEYKNKNTNPLIPNLSNKKKEYDQYGILHEEEKKIRTNKRLLLSNTKEGLFKPKEVRKMSKKKKNSFNMPNIEKKVQQKMHQSDNNGFLEYSSSGINIKQYNTSRYKRINMEDDKAVDKYSYKKEKQFCDVIKDKNGNHILFKKSVHMDNKNKIKIRSLDNSKNSKKTIVPHEEKNAMKGKKKFFIKTKENNMKETVEYMDSDESRTSIIMQYNAINESCKVRKEQNEEMNNLNGNPKKRIQIEQAWNLCGDKIKNCVYQETIANRKVHHDSNHDKCWINIENVAEFQKSEQILINKTNCRNHFYLICKDVNEKLGNKTKDMFYFFYEKNKNINRKNVACIEGKLTEETSINGINPNKTYFERTATKNNTTFNIYSNRNEEEEEEEKCRKKKKKNFEKNKLRIKNFVNKNEIFNLSRREDEQMKNEKENIQVSDVSDKLPSYSIGMSYDFICQLEKMNTCTSVNDSDYNNEINKSVIEKKIKMEEVLSAYPVEPDYSEGKNEAHNITKKNEITAAVDISTGTVILANHLTKGKIDKNIKNSINIATTNNSLHAHKEGSNCPEEEHLTNDRTDEDRIIYEQISKTDDSNNCVRIESEETKYDNILSYDKQKLLMEDLVTSISKENNYNNYYHKKKQKHEEGNKKKKERIIGKKNEDTKMEHKINMLEKKKKKFRSYFMKFRSFLFFQHRRMIKTVTSLSTENGSRTFIKKKKFNLRRKRKIKKLKSLRLLNMHGSKKMVENNSNVRVEKKHSEDCQSREYLLGQQREKEKGRKTIVLDLDETLVHSTLKGEKYNSFRIDIELGDEHCTIYVNKRPGVEYFFKEISKYYEVVIFTASLPKYANAVIDKLDEDNICAYRLFRESCTFWNNNYVKDLKILGRDLKNVVIIDNSTLVQKFCEENCILIKSWFDDPTDKELYKLVPFLKKLSKKV</sequence>